<dbReference type="RefSeq" id="WP_069120082.1">
    <property type="nucleotide sequence ID" value="NZ_CBCPHX010000008.1"/>
</dbReference>
<evidence type="ECO:0000256" key="4">
    <source>
        <dbReference type="ARBA" id="ARBA00022692"/>
    </source>
</evidence>
<keyword evidence="11" id="KW-1185">Reference proteome</keyword>
<keyword evidence="3" id="KW-1003">Cell membrane</keyword>
<comment type="similarity">
    <text evidence="2">Belongs to the MreD family.</text>
</comment>
<dbReference type="AlphaFoldDB" id="A0A1D2LTC7"/>
<accession>A0A1D2LTC7</accession>
<protein>
    <submittedName>
        <fullName evidence="10">Cell-shape determining protein MreD</fullName>
    </submittedName>
    <submittedName>
        <fullName evidence="9">Rod shape-determining protein MreD</fullName>
    </submittedName>
</protein>
<evidence type="ECO:0000256" key="6">
    <source>
        <dbReference type="ARBA" id="ARBA00022989"/>
    </source>
</evidence>
<dbReference type="OrthoDB" id="1653857at2"/>
<keyword evidence="7 8" id="KW-0472">Membrane</keyword>
<dbReference type="Pfam" id="PF04093">
    <property type="entry name" value="MreD"/>
    <property type="match status" value="1"/>
</dbReference>
<sequence>MNRIPARILLPIIMGLVFILENTVSFYFARTLFYGETRFIPHFIIVMLVMMVVYLPRNQVMIYALVLGLVYDIYNIGIIGIYFALFPVVVYISQKLLHYLQGTFIMILLVSIFGVAISEFGAYLIFSSMKSVSIAFLPYVTTRLTTTLLFNIAYFLIIYFPFTLLLKRWKRETKGLSSTHVKL</sequence>
<gene>
    <name evidence="9" type="primary">mreD</name>
    <name evidence="10" type="ORF">BTBSAS_20245</name>
    <name evidence="9" type="ORF">CNY62_01265</name>
</gene>
<proteinExistence type="inferred from homology"/>
<dbReference type="Proteomes" id="UP000243591">
    <property type="component" value="Chromosome"/>
</dbReference>
<evidence type="ECO:0000256" key="1">
    <source>
        <dbReference type="ARBA" id="ARBA00004651"/>
    </source>
</evidence>
<organism evidence="9 11">
    <name type="scientific">Brochothrix thermosphacta</name>
    <name type="common">Microbacterium thermosphactum</name>
    <dbReference type="NCBI Taxonomy" id="2756"/>
    <lineage>
        <taxon>Bacteria</taxon>
        <taxon>Bacillati</taxon>
        <taxon>Bacillota</taxon>
        <taxon>Bacilli</taxon>
        <taxon>Bacillales</taxon>
        <taxon>Listeriaceae</taxon>
        <taxon>Brochothrix</taxon>
    </lineage>
</organism>
<evidence type="ECO:0000256" key="5">
    <source>
        <dbReference type="ARBA" id="ARBA00022960"/>
    </source>
</evidence>
<dbReference type="EMBL" id="OUNC01000012">
    <property type="protein sequence ID" value="SPP28375.1"/>
    <property type="molecule type" value="Genomic_DNA"/>
</dbReference>
<dbReference type="EMBL" id="CP023483">
    <property type="protein sequence ID" value="ATF25119.1"/>
    <property type="molecule type" value="Genomic_DNA"/>
</dbReference>
<evidence type="ECO:0000313" key="11">
    <source>
        <dbReference type="Proteomes" id="UP000243591"/>
    </source>
</evidence>
<feature type="transmembrane region" description="Helical" evidence="8">
    <location>
        <begin position="104"/>
        <end position="126"/>
    </location>
</feature>
<dbReference type="GO" id="GO:0005886">
    <property type="term" value="C:plasma membrane"/>
    <property type="evidence" value="ECO:0007669"/>
    <property type="project" value="UniProtKB-SubCell"/>
</dbReference>
<dbReference type="Proteomes" id="UP000270190">
    <property type="component" value="Unassembled WGS sequence"/>
</dbReference>
<reference evidence="10" key="2">
    <citation type="submission" date="2018-04" db="EMBL/GenBank/DDBJ databases">
        <authorList>
            <person name="Go L.Y."/>
            <person name="Mitchell J.A."/>
        </authorList>
    </citation>
    <scope>NUCLEOTIDE SEQUENCE</scope>
    <source>
        <strain evidence="10">BSAS1 3</strain>
    </source>
</reference>
<name>A0A1D2LTC7_BROTH</name>
<keyword evidence="5" id="KW-0133">Cell shape</keyword>
<feature type="transmembrane region" description="Helical" evidence="8">
    <location>
        <begin position="62"/>
        <end position="92"/>
    </location>
</feature>
<evidence type="ECO:0000313" key="10">
    <source>
        <dbReference type="EMBL" id="SPP28375.1"/>
    </source>
</evidence>
<keyword evidence="6 8" id="KW-1133">Transmembrane helix</keyword>
<dbReference type="GeneID" id="66538251"/>
<feature type="transmembrane region" description="Helical" evidence="8">
    <location>
        <begin position="39"/>
        <end position="56"/>
    </location>
</feature>
<dbReference type="GO" id="GO:0008360">
    <property type="term" value="P:regulation of cell shape"/>
    <property type="evidence" value="ECO:0007669"/>
    <property type="project" value="UniProtKB-KW"/>
</dbReference>
<evidence type="ECO:0000256" key="7">
    <source>
        <dbReference type="ARBA" id="ARBA00023136"/>
    </source>
</evidence>
<evidence type="ECO:0000256" key="3">
    <source>
        <dbReference type="ARBA" id="ARBA00022475"/>
    </source>
</evidence>
<reference evidence="9 11" key="1">
    <citation type="submission" date="2017-09" db="EMBL/GenBank/DDBJ databases">
        <title>Complete Genome Sequences of Two Strains of the Meat Spoilage Bacterium Brochothrix thermosphacta Isolated from Ground Chicken.</title>
        <authorList>
            <person name="Paoli G.C."/>
            <person name="Wijey C."/>
            <person name="Chen C.-Y."/>
            <person name="Nguyen L."/>
            <person name="Yan X."/>
            <person name="Irwin P.L."/>
        </authorList>
    </citation>
    <scope>NUCLEOTIDE SEQUENCE [LARGE SCALE GENOMIC DNA]</scope>
    <source>
        <strain evidence="9 11">BI</strain>
    </source>
</reference>
<feature type="transmembrane region" description="Helical" evidence="8">
    <location>
        <begin position="146"/>
        <end position="166"/>
    </location>
</feature>
<evidence type="ECO:0000256" key="2">
    <source>
        <dbReference type="ARBA" id="ARBA00007776"/>
    </source>
</evidence>
<evidence type="ECO:0000313" key="9">
    <source>
        <dbReference type="EMBL" id="ATF25119.1"/>
    </source>
</evidence>
<keyword evidence="4 8" id="KW-0812">Transmembrane</keyword>
<evidence type="ECO:0000256" key="8">
    <source>
        <dbReference type="SAM" id="Phobius"/>
    </source>
</evidence>
<dbReference type="STRING" id="2756.BFR44_02255"/>
<feature type="transmembrane region" description="Helical" evidence="8">
    <location>
        <begin position="6"/>
        <end position="27"/>
    </location>
</feature>
<dbReference type="InterPro" id="IPR007227">
    <property type="entry name" value="Cell_shape_determining_MreD"/>
</dbReference>
<dbReference type="KEGG" id="bths:CNY62_01265"/>
<dbReference type="NCBIfam" id="TIGR03426">
    <property type="entry name" value="shape_MreD"/>
    <property type="match status" value="1"/>
</dbReference>
<comment type="subcellular location">
    <subcellularLocation>
        <location evidence="1">Cell membrane</location>
        <topology evidence="1">Multi-pass membrane protein</topology>
    </subcellularLocation>
</comment>